<evidence type="ECO:0000259" key="5">
    <source>
        <dbReference type="SMART" id="SM00829"/>
    </source>
</evidence>
<dbReference type="InterPro" id="IPR013154">
    <property type="entry name" value="ADH-like_N"/>
</dbReference>
<dbReference type="SMART" id="SM00829">
    <property type="entry name" value="PKS_ER"/>
    <property type="match status" value="1"/>
</dbReference>
<dbReference type="EMBL" id="JACBZT010000001">
    <property type="protein sequence ID" value="NYJ05258.1"/>
    <property type="molecule type" value="Genomic_DNA"/>
</dbReference>
<proteinExistence type="inferred from homology"/>
<evidence type="ECO:0000313" key="6">
    <source>
        <dbReference type="EMBL" id="NYJ05258.1"/>
    </source>
</evidence>
<dbReference type="InterPro" id="IPR023921">
    <property type="entry name" value="ADH_Zn_actinomycetes"/>
</dbReference>
<dbReference type="GO" id="GO:0004022">
    <property type="term" value="F:alcohol dehydrogenase (NAD+) activity"/>
    <property type="evidence" value="ECO:0007669"/>
    <property type="project" value="UniProtKB-EC"/>
</dbReference>
<keyword evidence="7" id="KW-1185">Reference proteome</keyword>
<gene>
    <name evidence="6" type="ORF">GGQ55_001536</name>
</gene>
<evidence type="ECO:0000256" key="3">
    <source>
        <dbReference type="ARBA" id="ARBA00022833"/>
    </source>
</evidence>
<feature type="domain" description="Enoyl reductase (ER)" evidence="5">
    <location>
        <begin position="12"/>
        <end position="372"/>
    </location>
</feature>
<keyword evidence="4" id="KW-0520">NAD</keyword>
<evidence type="ECO:0000256" key="1">
    <source>
        <dbReference type="ARBA" id="ARBA00008072"/>
    </source>
</evidence>
<dbReference type="Gene3D" id="3.90.180.10">
    <property type="entry name" value="Medium-chain alcohol dehydrogenases, catalytic domain"/>
    <property type="match status" value="1"/>
</dbReference>
<dbReference type="EC" id="1.1.1.284" evidence="6"/>
<dbReference type="Pfam" id="PF00107">
    <property type="entry name" value="ADH_zinc_N"/>
    <property type="match status" value="1"/>
</dbReference>
<reference evidence="6 7" key="1">
    <citation type="submission" date="2020-07" db="EMBL/GenBank/DDBJ databases">
        <title>Sequencing the genomes of 1000 actinobacteria strains.</title>
        <authorList>
            <person name="Klenk H.-P."/>
        </authorList>
    </citation>
    <scope>NUCLEOTIDE SEQUENCE [LARGE SCALE GENOMIC DNA]</scope>
    <source>
        <strain evidence="6 7">DSM 104001</strain>
    </source>
</reference>
<keyword evidence="2" id="KW-0479">Metal-binding</keyword>
<dbReference type="NCBIfam" id="TIGR03989">
    <property type="entry name" value="Rxyl_3153"/>
    <property type="match status" value="1"/>
</dbReference>
<dbReference type="Pfam" id="PF08240">
    <property type="entry name" value="ADH_N"/>
    <property type="match status" value="1"/>
</dbReference>
<dbReference type="PANTHER" id="PTHR43880">
    <property type="entry name" value="ALCOHOL DEHYDROGENASE"/>
    <property type="match status" value="1"/>
</dbReference>
<comment type="caution">
    <text evidence="6">The sequence shown here is derived from an EMBL/GenBank/DDBJ whole genome shotgun (WGS) entry which is preliminary data.</text>
</comment>
<dbReference type="InterPro" id="IPR036291">
    <property type="entry name" value="NAD(P)-bd_dom_sf"/>
</dbReference>
<dbReference type="EC" id="1.1.1.1" evidence="6"/>
<dbReference type="GO" id="GO:0051903">
    <property type="term" value="F:S-(hydroxymethyl)glutathione dehydrogenase [NAD(P)+] activity"/>
    <property type="evidence" value="ECO:0007669"/>
    <property type="project" value="UniProtKB-EC"/>
</dbReference>
<dbReference type="SUPFAM" id="SSF51735">
    <property type="entry name" value="NAD(P)-binding Rossmann-fold domains"/>
    <property type="match status" value="1"/>
</dbReference>
<dbReference type="InterPro" id="IPR013149">
    <property type="entry name" value="ADH-like_C"/>
</dbReference>
<dbReference type="Gene3D" id="3.40.50.720">
    <property type="entry name" value="NAD(P)-binding Rossmann-like Domain"/>
    <property type="match status" value="1"/>
</dbReference>
<dbReference type="PANTHER" id="PTHR43880:SF12">
    <property type="entry name" value="ALCOHOL DEHYDROGENASE CLASS-3"/>
    <property type="match status" value="1"/>
</dbReference>
<evidence type="ECO:0000256" key="4">
    <source>
        <dbReference type="ARBA" id="ARBA00023027"/>
    </source>
</evidence>
<sequence>MPVETRGAIIREAPGKFEVVDLVSDDPRPGEIQVKLAASGMCHSDDHLATGDIPVAHYPMAGGHEGAGVVTAVGPNTKGYKEGDHVVFSFLPACGKCRWCANGMSYLCDLGAGLLVGARFDDLESFRFTTSDGTPVGQMCGLGTFAGVTTVNAESAVVIPKDIPLEVACLTGCGVGTGWGSSVQAAKVSPGETAIIMGVGGIGINAVQGAAYAGASHVIAVDPVPFKREKAMELGATEAFESIEEAAEFARSVTNGQGADKAIVTIGVTKGEHVAQAFSSIRKAGTVVVTGLGNITEVGLPISIGELTLFAKEIKGALFGDSNPHADILRMLRLYQEGNLKLDELVTKKYKLDEINQGYEDMHAGKNIRGVIIYDD</sequence>
<accession>A0A853CFZ9</accession>
<dbReference type="GO" id="GO:0046294">
    <property type="term" value="P:formaldehyde catabolic process"/>
    <property type="evidence" value="ECO:0007669"/>
    <property type="project" value="TreeGrafter"/>
</dbReference>
<evidence type="ECO:0000256" key="2">
    <source>
        <dbReference type="ARBA" id="ARBA00022723"/>
    </source>
</evidence>
<dbReference type="RefSeq" id="WP_366488964.1">
    <property type="nucleotide sequence ID" value="NZ_JACBZT010000001.1"/>
</dbReference>
<dbReference type="SUPFAM" id="SSF50129">
    <property type="entry name" value="GroES-like"/>
    <property type="match status" value="2"/>
</dbReference>
<dbReference type="Proteomes" id="UP000541969">
    <property type="component" value="Unassembled WGS sequence"/>
</dbReference>
<organism evidence="6 7">
    <name type="scientific">Petropleomorpha daqingensis</name>
    <dbReference type="NCBI Taxonomy" id="2026353"/>
    <lineage>
        <taxon>Bacteria</taxon>
        <taxon>Bacillati</taxon>
        <taxon>Actinomycetota</taxon>
        <taxon>Actinomycetes</taxon>
        <taxon>Geodermatophilales</taxon>
        <taxon>Geodermatophilaceae</taxon>
        <taxon>Petropleomorpha</taxon>
    </lineage>
</organism>
<comment type="similarity">
    <text evidence="1">Belongs to the zinc-containing alcohol dehydrogenase family.</text>
</comment>
<protein>
    <submittedName>
        <fullName evidence="6">S-(Hydroxymethyl)glutathione dehydrogenase/alcohol dehydrogenase</fullName>
        <ecNumber evidence="6">1.1.1.1</ecNumber>
        <ecNumber evidence="6">1.1.1.284</ecNumber>
    </submittedName>
</protein>
<dbReference type="GO" id="GO:0005829">
    <property type="term" value="C:cytosol"/>
    <property type="evidence" value="ECO:0007669"/>
    <property type="project" value="TreeGrafter"/>
</dbReference>
<dbReference type="AlphaFoldDB" id="A0A853CFZ9"/>
<keyword evidence="6" id="KW-0560">Oxidoreductase</keyword>
<dbReference type="InterPro" id="IPR011032">
    <property type="entry name" value="GroES-like_sf"/>
</dbReference>
<dbReference type="CDD" id="cd08279">
    <property type="entry name" value="Zn_ADH_class_III"/>
    <property type="match status" value="1"/>
</dbReference>
<keyword evidence="3" id="KW-0862">Zinc</keyword>
<evidence type="ECO:0000313" key="7">
    <source>
        <dbReference type="Proteomes" id="UP000541969"/>
    </source>
</evidence>
<dbReference type="InterPro" id="IPR020843">
    <property type="entry name" value="ER"/>
</dbReference>
<dbReference type="GO" id="GO:0008270">
    <property type="term" value="F:zinc ion binding"/>
    <property type="evidence" value="ECO:0007669"/>
    <property type="project" value="TreeGrafter"/>
</dbReference>
<name>A0A853CFZ9_9ACTN</name>